<dbReference type="Proteomes" id="UP000176568">
    <property type="component" value="Unassembled WGS sequence"/>
</dbReference>
<dbReference type="GO" id="GO:0015628">
    <property type="term" value="P:protein secretion by the type II secretion system"/>
    <property type="evidence" value="ECO:0007669"/>
    <property type="project" value="InterPro"/>
</dbReference>
<evidence type="ECO:0000256" key="3">
    <source>
        <dbReference type="ARBA" id="ARBA00022692"/>
    </source>
</evidence>
<dbReference type="InterPro" id="IPR013545">
    <property type="entry name" value="T2SS_protein-GspG_C"/>
</dbReference>
<accession>A0A1F4Y674</accession>
<organism evidence="7 8">
    <name type="scientific">Candidatus Adlerbacteria bacterium RIFOXYC1_FULL_48_26</name>
    <dbReference type="NCBI Taxonomy" id="1797247"/>
    <lineage>
        <taxon>Bacteria</taxon>
        <taxon>Candidatus Adleribacteriota</taxon>
    </lineage>
</organism>
<dbReference type="PANTHER" id="PTHR30093">
    <property type="entry name" value="GENERAL SECRETION PATHWAY PROTEIN G"/>
    <property type="match status" value="1"/>
</dbReference>
<dbReference type="Pfam" id="PF07963">
    <property type="entry name" value="N_methyl"/>
    <property type="match status" value="1"/>
</dbReference>
<proteinExistence type="predicted"/>
<reference evidence="7 8" key="1">
    <citation type="journal article" date="2016" name="Nat. Commun.">
        <title>Thousands of microbial genomes shed light on interconnected biogeochemical processes in an aquifer system.</title>
        <authorList>
            <person name="Anantharaman K."/>
            <person name="Brown C.T."/>
            <person name="Hug L.A."/>
            <person name="Sharon I."/>
            <person name="Castelle C.J."/>
            <person name="Probst A.J."/>
            <person name="Thomas B.C."/>
            <person name="Singh A."/>
            <person name="Wilkins M.J."/>
            <person name="Karaoz U."/>
            <person name="Brodie E.L."/>
            <person name="Williams K.H."/>
            <person name="Hubbard S.S."/>
            <person name="Banfield J.F."/>
        </authorList>
    </citation>
    <scope>NUCLEOTIDE SEQUENCE [LARGE SCALE GENOMIC DNA]</scope>
</reference>
<evidence type="ECO:0000256" key="2">
    <source>
        <dbReference type="ARBA" id="ARBA00022481"/>
    </source>
</evidence>
<keyword evidence="2" id="KW-0488">Methylation</keyword>
<dbReference type="EMBL" id="MEXB01000004">
    <property type="protein sequence ID" value="OGC88773.1"/>
    <property type="molecule type" value="Genomic_DNA"/>
</dbReference>
<keyword evidence="5" id="KW-0472">Membrane</keyword>
<feature type="domain" description="Type II secretion system protein GspG C-terminal" evidence="6">
    <location>
        <begin position="31"/>
        <end position="116"/>
    </location>
</feature>
<evidence type="ECO:0000256" key="4">
    <source>
        <dbReference type="ARBA" id="ARBA00022989"/>
    </source>
</evidence>
<dbReference type="AlphaFoldDB" id="A0A1F4Y674"/>
<dbReference type="GO" id="GO:0015627">
    <property type="term" value="C:type II protein secretion system complex"/>
    <property type="evidence" value="ECO:0007669"/>
    <property type="project" value="InterPro"/>
</dbReference>
<dbReference type="SUPFAM" id="SSF54523">
    <property type="entry name" value="Pili subunits"/>
    <property type="match status" value="1"/>
</dbReference>
<sequence length="156" mass="17220">MRSWRRGFTLIELLVVIAIIGVLASVVLANLTAAREKSRDAKRLSDIRQIQIALDLYYDDNNRFPTNPASYVVANMNTGTTDITPYINPIPADPTNTGSNGYRYRAPAGYQSYTILVNLEKNSTWCSASRGDAASGVMPGYSAWNYSNGTNYPPCR</sequence>
<evidence type="ECO:0000256" key="1">
    <source>
        <dbReference type="ARBA" id="ARBA00004167"/>
    </source>
</evidence>
<protein>
    <recommendedName>
        <fullName evidence="6">Type II secretion system protein GspG C-terminal domain-containing protein</fullName>
    </recommendedName>
</protein>
<dbReference type="PROSITE" id="PS00409">
    <property type="entry name" value="PROKAR_NTER_METHYL"/>
    <property type="match status" value="1"/>
</dbReference>
<comment type="caution">
    <text evidence="7">The sequence shown here is derived from an EMBL/GenBank/DDBJ whole genome shotgun (WGS) entry which is preliminary data.</text>
</comment>
<dbReference type="NCBIfam" id="TIGR02532">
    <property type="entry name" value="IV_pilin_GFxxxE"/>
    <property type="match status" value="1"/>
</dbReference>
<dbReference type="Gene3D" id="3.30.700.10">
    <property type="entry name" value="Glycoprotein, Type 4 Pilin"/>
    <property type="match status" value="1"/>
</dbReference>
<dbReference type="PANTHER" id="PTHR30093:SF44">
    <property type="entry name" value="TYPE II SECRETION SYSTEM CORE PROTEIN G"/>
    <property type="match status" value="1"/>
</dbReference>
<dbReference type="InterPro" id="IPR000983">
    <property type="entry name" value="Bac_GSPG_pilin"/>
</dbReference>
<keyword evidence="4" id="KW-1133">Transmembrane helix</keyword>
<dbReference type="InterPro" id="IPR012902">
    <property type="entry name" value="N_methyl_site"/>
</dbReference>
<dbReference type="GO" id="GO:0016020">
    <property type="term" value="C:membrane"/>
    <property type="evidence" value="ECO:0007669"/>
    <property type="project" value="UniProtKB-SubCell"/>
</dbReference>
<keyword evidence="3" id="KW-0812">Transmembrane</keyword>
<evidence type="ECO:0000313" key="7">
    <source>
        <dbReference type="EMBL" id="OGC88773.1"/>
    </source>
</evidence>
<dbReference type="InterPro" id="IPR045584">
    <property type="entry name" value="Pilin-like"/>
</dbReference>
<dbReference type="STRING" id="1797247.A2419_03385"/>
<gene>
    <name evidence="7" type="ORF">A2419_03385</name>
</gene>
<dbReference type="Pfam" id="PF08334">
    <property type="entry name" value="T2SSG"/>
    <property type="match status" value="1"/>
</dbReference>
<comment type="subcellular location">
    <subcellularLocation>
        <location evidence="1">Membrane</location>
        <topology evidence="1">Single-pass membrane protein</topology>
    </subcellularLocation>
</comment>
<evidence type="ECO:0000313" key="8">
    <source>
        <dbReference type="Proteomes" id="UP000176568"/>
    </source>
</evidence>
<evidence type="ECO:0000259" key="6">
    <source>
        <dbReference type="Pfam" id="PF08334"/>
    </source>
</evidence>
<name>A0A1F4Y674_9BACT</name>
<dbReference type="PRINTS" id="PR00813">
    <property type="entry name" value="BCTERIALGSPG"/>
</dbReference>
<evidence type="ECO:0000256" key="5">
    <source>
        <dbReference type="ARBA" id="ARBA00023136"/>
    </source>
</evidence>